<name>A0ABR2V7J0_9PEZI</name>
<dbReference type="PANTHER" id="PTHR11559">
    <property type="entry name" value="CARBOXYLESTERASE"/>
    <property type="match status" value="1"/>
</dbReference>
<proteinExistence type="predicted"/>
<dbReference type="SUPFAM" id="SSF53474">
    <property type="entry name" value="alpha/beta-Hydrolases"/>
    <property type="match status" value="1"/>
</dbReference>
<feature type="domain" description="Carboxylesterase type B" evidence="1">
    <location>
        <begin position="23"/>
        <end position="334"/>
    </location>
</feature>
<accession>A0ABR2V7J0</accession>
<evidence type="ECO:0000259" key="1">
    <source>
        <dbReference type="Pfam" id="PF00135"/>
    </source>
</evidence>
<dbReference type="InterPro" id="IPR029058">
    <property type="entry name" value="AB_hydrolase_fold"/>
</dbReference>
<dbReference type="InterPro" id="IPR002018">
    <property type="entry name" value="CarbesteraseB"/>
</dbReference>
<dbReference type="Gene3D" id="3.40.50.1820">
    <property type="entry name" value="alpha/beta hydrolase"/>
    <property type="match status" value="2"/>
</dbReference>
<dbReference type="InterPro" id="IPR050309">
    <property type="entry name" value="Type-B_Carboxylest/Lipase"/>
</dbReference>
<evidence type="ECO:0000313" key="3">
    <source>
        <dbReference type="Proteomes" id="UP001408356"/>
    </source>
</evidence>
<dbReference type="EMBL" id="JARVKF010000101">
    <property type="protein sequence ID" value="KAK9422875.1"/>
    <property type="molecule type" value="Genomic_DNA"/>
</dbReference>
<comment type="caution">
    <text evidence="2">The sequence shown here is derived from an EMBL/GenBank/DDBJ whole genome shotgun (WGS) entry which is preliminary data.</text>
</comment>
<evidence type="ECO:0000313" key="2">
    <source>
        <dbReference type="EMBL" id="KAK9422875.1"/>
    </source>
</evidence>
<keyword evidence="3" id="KW-1185">Reference proteome</keyword>
<reference evidence="2 3" key="1">
    <citation type="journal article" date="2024" name="J. Plant Pathol.">
        <title>Sequence and assembly of the genome of Seiridium unicorne, isolate CBS 538.82, causal agent of cypress canker disease.</title>
        <authorList>
            <person name="Scali E."/>
            <person name="Rocca G.D."/>
            <person name="Danti R."/>
            <person name="Garbelotto M."/>
            <person name="Barberini S."/>
            <person name="Baroncelli R."/>
            <person name="Emiliani G."/>
        </authorList>
    </citation>
    <scope>NUCLEOTIDE SEQUENCE [LARGE SCALE GENOMIC DNA]</scope>
    <source>
        <strain evidence="2 3">BM-138-508</strain>
    </source>
</reference>
<dbReference type="Proteomes" id="UP001408356">
    <property type="component" value="Unassembled WGS sequence"/>
</dbReference>
<protein>
    <submittedName>
        <fullName evidence="2">Carboxylesterase type B domain-containing protein</fullName>
    </submittedName>
</protein>
<sequence length="507" mass="55845">MFDPYFANLSWVAPRALSTWDNLTVSTPTGTFIGMINDTYPNVRQFLRVPYAQPPVGDLRWLPPQTPKRTGKKIDSTYFGPACPQFVSGSSSLWNMYQPPNPVINIGEPSNAGAIAWSSAEDCLSLAIWTPSYANETSKLPVALFVTGGGGVTGGINIASQLPTNWVSRSQEHIAVTINYRVNIFGNPKSRALNETSLMLLDVRAAVEWVSDNIELFGGDKDNILLWGQSQGAALTHMYTLAWPEDPLVNKFGMISQPPDVRINLTATPDPYADFSNVATALGCKYGNDSEAELDCMRHISFVQIIETINNWNATPSVAFNAYIPDERYIFSDEKDRYVQGKVASGPAIKSNAASEIPTEGNLTASINSAKAWTCTNYQDSVLRQTIELDTYRYFWGGNFSNISPVPWLGAFHWSDLFMFFGTYMLDVGEVSQLEVETSETMQDYLLAFTRNAGNVEVAVGWPKFDVNSTDGGAILEFGNDLPAKNITGDFVDGSCWDSSAEYPYHG</sequence>
<gene>
    <name evidence="2" type="ORF">SUNI508_04542</name>
</gene>
<dbReference type="Pfam" id="PF00135">
    <property type="entry name" value="COesterase"/>
    <property type="match status" value="1"/>
</dbReference>
<organism evidence="2 3">
    <name type="scientific">Seiridium unicorne</name>
    <dbReference type="NCBI Taxonomy" id="138068"/>
    <lineage>
        <taxon>Eukaryota</taxon>
        <taxon>Fungi</taxon>
        <taxon>Dikarya</taxon>
        <taxon>Ascomycota</taxon>
        <taxon>Pezizomycotina</taxon>
        <taxon>Sordariomycetes</taxon>
        <taxon>Xylariomycetidae</taxon>
        <taxon>Amphisphaeriales</taxon>
        <taxon>Sporocadaceae</taxon>
        <taxon>Seiridium</taxon>
    </lineage>
</organism>